<dbReference type="Proteomes" id="UP000887159">
    <property type="component" value="Unassembled WGS sequence"/>
</dbReference>
<dbReference type="EMBL" id="BMAU01021437">
    <property type="protein sequence ID" value="GFY36516.1"/>
    <property type="molecule type" value="Genomic_DNA"/>
</dbReference>
<evidence type="ECO:0000313" key="1">
    <source>
        <dbReference type="EMBL" id="GFY36516.1"/>
    </source>
</evidence>
<accession>A0A8X6WM31</accession>
<organism evidence="1 2">
    <name type="scientific">Trichonephila clavipes</name>
    <name type="common">Golden silk orbweaver</name>
    <name type="synonym">Nephila clavipes</name>
    <dbReference type="NCBI Taxonomy" id="2585209"/>
    <lineage>
        <taxon>Eukaryota</taxon>
        <taxon>Metazoa</taxon>
        <taxon>Ecdysozoa</taxon>
        <taxon>Arthropoda</taxon>
        <taxon>Chelicerata</taxon>
        <taxon>Arachnida</taxon>
        <taxon>Araneae</taxon>
        <taxon>Araneomorphae</taxon>
        <taxon>Entelegynae</taxon>
        <taxon>Araneoidea</taxon>
        <taxon>Nephilidae</taxon>
        <taxon>Trichonephila</taxon>
    </lineage>
</organism>
<comment type="caution">
    <text evidence="1">The sequence shown here is derived from an EMBL/GenBank/DDBJ whole genome shotgun (WGS) entry which is preliminary data.</text>
</comment>
<dbReference type="AlphaFoldDB" id="A0A8X6WM31"/>
<dbReference type="PANTHER" id="PTHR45749">
    <property type="match status" value="1"/>
</dbReference>
<evidence type="ECO:0008006" key="3">
    <source>
        <dbReference type="Google" id="ProtNLM"/>
    </source>
</evidence>
<sequence>MPVRSKQMTFLARYVRIGKQEVRVEELFIDFIKTKNKTAEGISDMIVSKLKADGLDIMNCKGQAYDNTATMAGCHTGVQPRMKDINPNAEFVPYSNYSLNLVSVHAPSVEVNSVTFFLYSRTLLLFFPLRQRTDGKFLNPQVNV</sequence>
<proteinExistence type="predicted"/>
<keyword evidence="2" id="KW-1185">Reference proteome</keyword>
<reference evidence="1" key="1">
    <citation type="submission" date="2020-08" db="EMBL/GenBank/DDBJ databases">
        <title>Multicomponent nature underlies the extraordinary mechanical properties of spider dragline silk.</title>
        <authorList>
            <person name="Kono N."/>
            <person name="Nakamura H."/>
            <person name="Mori M."/>
            <person name="Yoshida Y."/>
            <person name="Ohtoshi R."/>
            <person name="Malay A.D."/>
            <person name="Moran D.A.P."/>
            <person name="Tomita M."/>
            <person name="Numata K."/>
            <person name="Arakawa K."/>
        </authorList>
    </citation>
    <scope>NUCLEOTIDE SEQUENCE</scope>
</reference>
<protein>
    <recommendedName>
        <fullName evidence="3">DUF4371 domain-containing protein</fullName>
    </recommendedName>
</protein>
<gene>
    <name evidence="1" type="ORF">TNCV_27221</name>
</gene>
<evidence type="ECO:0000313" key="2">
    <source>
        <dbReference type="Proteomes" id="UP000887159"/>
    </source>
</evidence>
<name>A0A8X6WM31_TRICX</name>
<dbReference type="PANTHER" id="PTHR45749:SF21">
    <property type="entry name" value="DUF4371 DOMAIN-CONTAINING PROTEIN"/>
    <property type="match status" value="1"/>
</dbReference>